<organism evidence="3 4">
    <name type="scientific">Oesophagostomum dentatum</name>
    <name type="common">Nodular worm</name>
    <dbReference type="NCBI Taxonomy" id="61180"/>
    <lineage>
        <taxon>Eukaryota</taxon>
        <taxon>Metazoa</taxon>
        <taxon>Ecdysozoa</taxon>
        <taxon>Nematoda</taxon>
        <taxon>Chromadorea</taxon>
        <taxon>Rhabditida</taxon>
        <taxon>Rhabditina</taxon>
        <taxon>Rhabditomorpha</taxon>
        <taxon>Strongyloidea</taxon>
        <taxon>Strongylidae</taxon>
        <taxon>Oesophagostomum</taxon>
    </lineage>
</organism>
<dbReference type="Gene3D" id="3.30.420.10">
    <property type="entry name" value="Ribonuclease H-like superfamily/Ribonuclease H"/>
    <property type="match status" value="1"/>
</dbReference>
<dbReference type="Proteomes" id="UP000053660">
    <property type="component" value="Unassembled WGS sequence"/>
</dbReference>
<dbReference type="InterPro" id="IPR001584">
    <property type="entry name" value="Integrase_cat-core"/>
</dbReference>
<dbReference type="GO" id="GO:0015074">
    <property type="term" value="P:DNA integration"/>
    <property type="evidence" value="ECO:0007669"/>
    <property type="project" value="InterPro"/>
</dbReference>
<dbReference type="GO" id="GO:0003676">
    <property type="term" value="F:nucleic acid binding"/>
    <property type="evidence" value="ECO:0007669"/>
    <property type="project" value="InterPro"/>
</dbReference>
<feature type="domain" description="Integrase catalytic" evidence="2">
    <location>
        <begin position="439"/>
        <end position="624"/>
    </location>
</feature>
<evidence type="ECO:0000256" key="1">
    <source>
        <dbReference type="SAM" id="MobiDB-lite"/>
    </source>
</evidence>
<dbReference type="InterPro" id="IPR012337">
    <property type="entry name" value="RNaseH-like_sf"/>
</dbReference>
<dbReference type="InterPro" id="IPR036397">
    <property type="entry name" value="RNaseH_sf"/>
</dbReference>
<reference evidence="3 4" key="1">
    <citation type="submission" date="2014-03" db="EMBL/GenBank/DDBJ databases">
        <title>Draft genome of the hookworm Oesophagostomum dentatum.</title>
        <authorList>
            <person name="Mitreva M."/>
        </authorList>
    </citation>
    <scope>NUCLEOTIDE SEQUENCE [LARGE SCALE GENOMIC DNA]</scope>
    <source>
        <strain evidence="3 4">OD-Hann</strain>
    </source>
</reference>
<feature type="compositionally biased region" description="Polar residues" evidence="1">
    <location>
        <begin position="777"/>
        <end position="794"/>
    </location>
</feature>
<dbReference type="InterPro" id="IPR041588">
    <property type="entry name" value="Integrase_H2C2"/>
</dbReference>
<evidence type="ECO:0000313" key="3">
    <source>
        <dbReference type="EMBL" id="KHJ98965.1"/>
    </source>
</evidence>
<evidence type="ECO:0000313" key="4">
    <source>
        <dbReference type="Proteomes" id="UP000053660"/>
    </source>
</evidence>
<dbReference type="AlphaFoldDB" id="A0A0B1TU39"/>
<dbReference type="InterPro" id="IPR040676">
    <property type="entry name" value="DUF5641"/>
</dbReference>
<sequence>MREIYSTGADWRETIPQQLAQKWNETCEQINGIKIQIPRNALQYGSNDQGHTLWVFSDASKMAIASCAYLQCAKSLEITQLISGKTRLTPKKIMQTIPRLELLGILIAIRLAKNIVSNLGEVIREVKIASDSEIALAWIPCTRKLPPFVSSQRDRIMRIKLHLENAGVKTLFYHVPTNYNPADAGTRGLTAETIQNHAWIRGPQWLKKDPTKWPLRVITEAFIEEENTMDEEYHAHPILPQIPISSEVQEFIDLSRFSKYSTALRTIAKVGKLLKKWTQKCSYYSENRFTVMSNFETANEITAKEIEKSEELLIALVHKYVSLEELQKRFHNMKIKRDENGIIRHESRIQNAILPYDTRSPIYIPTSSDLARLILSDIHKKNAHCGSDQTLALLRQRFWIPQPMKAIKKFVKKCSTCKRCHGLPYGAPEMPPLPKDRVLITKPFQKVGCDFLGPIDSNNNEKMYVCLYTCLTTRAVHLEVVENLTTGAFLNSFVRFTSRRGVPKLVRTDCGANFKLGQKIIETLFEKSESNEASVMTYSATEGITWIFNPPGAPWMGGVWERLVGSVKRCFMKAVGRRKVSFTELATVITRIEAILNTRPLTKIGSSEITEIPLRPVDFLQGNAKYTLPTAEARLCDPDYDPDLIQTAMQAHEAMQFSETTATKFWERWNVEYLTALRESQKRYLKQSRHTIAPPQVGEIVIIEQEMIPRGNWLYGKVTELIKSADGLIRSVKILMPNQKILQRPLNKIYPLEIREEVEENCEESFGNEAITDQIDRTPTPQNNNIEASTSEGRTLNKRRNTPRVSKDRAYEVIQNFERSLQCVTIFKTSKFTAITLLTIAMCLANGTTALPLNPINCNKGTKVRQYIRAAHV</sequence>
<proteinExistence type="predicted"/>
<evidence type="ECO:0000259" key="2">
    <source>
        <dbReference type="PROSITE" id="PS50994"/>
    </source>
</evidence>
<gene>
    <name evidence="3" type="ORF">OESDEN_01056</name>
</gene>
<dbReference type="PROSITE" id="PS50994">
    <property type="entry name" value="INTEGRASE"/>
    <property type="match status" value="1"/>
</dbReference>
<dbReference type="SUPFAM" id="SSF53098">
    <property type="entry name" value="Ribonuclease H-like"/>
    <property type="match status" value="1"/>
</dbReference>
<feature type="region of interest" description="Disordered" evidence="1">
    <location>
        <begin position="774"/>
        <end position="803"/>
    </location>
</feature>
<keyword evidence="4" id="KW-1185">Reference proteome</keyword>
<protein>
    <submittedName>
        <fullName evidence="3">Integrase core domain protein</fullName>
    </submittedName>
</protein>
<dbReference type="PANTHER" id="PTHR47331">
    <property type="entry name" value="PHD-TYPE DOMAIN-CONTAINING PROTEIN"/>
    <property type="match status" value="1"/>
</dbReference>
<name>A0A0B1TU39_OESDE</name>
<dbReference type="EMBL" id="KN549256">
    <property type="protein sequence ID" value="KHJ98965.1"/>
    <property type="molecule type" value="Genomic_DNA"/>
</dbReference>
<dbReference type="Pfam" id="PF05380">
    <property type="entry name" value="Peptidase_A17"/>
    <property type="match status" value="1"/>
</dbReference>
<dbReference type="Pfam" id="PF18701">
    <property type="entry name" value="DUF5641"/>
    <property type="match status" value="1"/>
</dbReference>
<dbReference type="Gene3D" id="1.10.340.70">
    <property type="match status" value="1"/>
</dbReference>
<accession>A0A0B1TU39</accession>
<dbReference type="InterPro" id="IPR008042">
    <property type="entry name" value="Retrotrans_Pao"/>
</dbReference>
<dbReference type="OrthoDB" id="8019190at2759"/>
<dbReference type="Pfam" id="PF17921">
    <property type="entry name" value="Integrase_H2C2"/>
    <property type="match status" value="1"/>
</dbReference>